<gene>
    <name evidence="2" type="ORF">L207DRAFT_517545</name>
</gene>
<evidence type="ECO:0000259" key="1">
    <source>
        <dbReference type="Pfam" id="PF02464"/>
    </source>
</evidence>
<feature type="domain" description="CinA C-terminal" evidence="1">
    <location>
        <begin position="29"/>
        <end position="183"/>
    </location>
</feature>
<dbReference type="SUPFAM" id="SSF142433">
    <property type="entry name" value="CinA-like"/>
    <property type="match status" value="1"/>
</dbReference>
<organism evidence="2 3">
    <name type="scientific">Hyaloscypha variabilis (strain UAMH 11265 / GT02V1 / F)</name>
    <name type="common">Meliniomyces variabilis</name>
    <dbReference type="NCBI Taxonomy" id="1149755"/>
    <lineage>
        <taxon>Eukaryota</taxon>
        <taxon>Fungi</taxon>
        <taxon>Dikarya</taxon>
        <taxon>Ascomycota</taxon>
        <taxon>Pezizomycotina</taxon>
        <taxon>Leotiomycetes</taxon>
        <taxon>Helotiales</taxon>
        <taxon>Hyaloscyphaceae</taxon>
        <taxon>Hyaloscypha</taxon>
        <taxon>Hyaloscypha variabilis</taxon>
    </lineage>
</organism>
<dbReference type="STRING" id="1149755.A0A2J6R796"/>
<accession>A0A2J6R796</accession>
<dbReference type="Proteomes" id="UP000235786">
    <property type="component" value="Unassembled WGS sequence"/>
</dbReference>
<dbReference type="Gene3D" id="3.90.950.20">
    <property type="entry name" value="CinA-like"/>
    <property type="match status" value="1"/>
</dbReference>
<dbReference type="EMBL" id="KZ613954">
    <property type="protein sequence ID" value="PMD34384.1"/>
    <property type="molecule type" value="Genomic_DNA"/>
</dbReference>
<evidence type="ECO:0000313" key="2">
    <source>
        <dbReference type="EMBL" id="PMD34384.1"/>
    </source>
</evidence>
<evidence type="ECO:0000313" key="3">
    <source>
        <dbReference type="Proteomes" id="UP000235786"/>
    </source>
</evidence>
<proteinExistence type="predicted"/>
<dbReference type="OrthoDB" id="2350783at2759"/>
<protein>
    <submittedName>
        <fullName evidence="2">CinA-domain-containing protein</fullName>
    </submittedName>
</protein>
<dbReference type="InterPro" id="IPR008136">
    <property type="entry name" value="CinA_C"/>
</dbReference>
<dbReference type="NCBIfam" id="TIGR00199">
    <property type="entry name" value="PncC_domain"/>
    <property type="match status" value="1"/>
</dbReference>
<dbReference type="InterPro" id="IPR036653">
    <property type="entry name" value="CinA-like_C"/>
</dbReference>
<keyword evidence="3" id="KW-1185">Reference proteome</keyword>
<name>A0A2J6R796_HYAVF</name>
<sequence length="204" mass="22413">MPHVLHHEIKYNEQESNKPAYLCKTPEYIANSVIEALKARFETLAIAESLTGGTLMGYITSVDGSSSVFRGGMVTYATPLKHKLLGVDPELILEHGVVDGEVALQMAVGVQLRTLINDVPTSWGVSTTGVASKWEENKEHGTVFIGISSDEKREFFGPFKFEGDREKVRMATAKEALVRLLQSIEDSDKKASGVENIVFVEVVD</sequence>
<dbReference type="AlphaFoldDB" id="A0A2J6R796"/>
<reference evidence="2 3" key="1">
    <citation type="submission" date="2016-04" db="EMBL/GenBank/DDBJ databases">
        <title>A degradative enzymes factory behind the ericoid mycorrhizal symbiosis.</title>
        <authorList>
            <consortium name="DOE Joint Genome Institute"/>
            <person name="Martino E."/>
            <person name="Morin E."/>
            <person name="Grelet G."/>
            <person name="Kuo A."/>
            <person name="Kohler A."/>
            <person name="Daghino S."/>
            <person name="Barry K."/>
            <person name="Choi C."/>
            <person name="Cichocki N."/>
            <person name="Clum A."/>
            <person name="Copeland A."/>
            <person name="Hainaut M."/>
            <person name="Haridas S."/>
            <person name="Labutti K."/>
            <person name="Lindquist E."/>
            <person name="Lipzen A."/>
            <person name="Khouja H.-R."/>
            <person name="Murat C."/>
            <person name="Ohm R."/>
            <person name="Olson A."/>
            <person name="Spatafora J."/>
            <person name="Veneault-Fourrey C."/>
            <person name="Henrissat B."/>
            <person name="Grigoriev I."/>
            <person name="Martin F."/>
            <person name="Perotto S."/>
        </authorList>
    </citation>
    <scope>NUCLEOTIDE SEQUENCE [LARGE SCALE GENOMIC DNA]</scope>
    <source>
        <strain evidence="2 3">F</strain>
    </source>
</reference>
<dbReference type="Pfam" id="PF02464">
    <property type="entry name" value="CinA"/>
    <property type="match status" value="1"/>
</dbReference>